<dbReference type="EMBL" id="FUWH01000002">
    <property type="protein sequence ID" value="SJZ48498.1"/>
    <property type="molecule type" value="Genomic_DNA"/>
</dbReference>
<reference evidence="8 9" key="1">
    <citation type="submission" date="2017-02" db="EMBL/GenBank/DDBJ databases">
        <authorList>
            <person name="Peterson S.W."/>
        </authorList>
    </citation>
    <scope>NUCLEOTIDE SEQUENCE [LARGE SCALE GENOMIC DNA]</scope>
    <source>
        <strain evidence="8 9">DSM 22335</strain>
    </source>
</reference>
<dbReference type="PROSITE" id="PS50059">
    <property type="entry name" value="FKBP_PPIASE"/>
    <property type="match status" value="1"/>
</dbReference>
<organism evidence="8 9">
    <name type="scientific">Sediminibacterium ginsengisoli</name>
    <dbReference type="NCBI Taxonomy" id="413434"/>
    <lineage>
        <taxon>Bacteria</taxon>
        <taxon>Pseudomonadati</taxon>
        <taxon>Bacteroidota</taxon>
        <taxon>Chitinophagia</taxon>
        <taxon>Chitinophagales</taxon>
        <taxon>Chitinophagaceae</taxon>
        <taxon>Sediminibacterium</taxon>
    </lineage>
</organism>
<dbReference type="Pfam" id="PF11958">
    <property type="entry name" value="DUF3472"/>
    <property type="match status" value="1"/>
</dbReference>
<feature type="domain" description="PPIase FKBP-type" evidence="7">
    <location>
        <begin position="468"/>
        <end position="553"/>
    </location>
</feature>
<comment type="similarity">
    <text evidence="2">Belongs to the FKBP-type PPIase family.</text>
</comment>
<evidence type="ECO:0000256" key="5">
    <source>
        <dbReference type="ARBA" id="ARBA00023235"/>
    </source>
</evidence>
<keyword evidence="4 6" id="KW-0697">Rotamase</keyword>
<sequence>MRSFILAVFILSFLNYTDAQELVLPGATGYAVPAEKNSEQVFSEKDGSLQWSDPAQKISYFFFARKKGELSLALNAKNSVAGSKLRVKLAGKLFTVDIPAADSFRTIQVGKVALPDSGFYSIELEAVKKAGARIASIASLKLAGEAAGDLSANLKTRRNAASVHMRYHVLDTFKTIAFYNEITVPAGSDPVHSFYMATGFTRGYFGMQVNSATERRIIFSVWDAGKEPADRKKVADSNKVSLIGKGEDVVTESFGNEGTGGHSHWVYNWKAGETYKFVVTALPDSATTSTIYSAYFYVPEVQKWKLIAAFRAPQDGRYLLNPYSFVENFSGSDGQLQRKAFFSNQWIQGSNGNWQELTKASFSSDATGRAKDRIDIGGGTTADGKYFLWNGGFQKGEGRYGNVFNRLEQKQKPAIDWTKNADSAKQATRDKKMIADSVAAKKLDTTGSVEGVYYHILQAGTGEAVEVTDTVTVNYRGFVLNDGVEFDRTKDKPATFPLKRLIRGWQLAIPKSKVGGKIRVIIPSAQAYGMRTRSSKIPPNSVLVFDIEVLAAKKAKLP</sequence>
<dbReference type="Proteomes" id="UP000190888">
    <property type="component" value="Unassembled WGS sequence"/>
</dbReference>
<dbReference type="GO" id="GO:0003755">
    <property type="term" value="F:peptidyl-prolyl cis-trans isomerase activity"/>
    <property type="evidence" value="ECO:0007669"/>
    <property type="project" value="UniProtKB-KW"/>
</dbReference>
<dbReference type="InterPro" id="IPR021862">
    <property type="entry name" value="DUF3472"/>
</dbReference>
<dbReference type="InterPro" id="IPR046357">
    <property type="entry name" value="PPIase_dom_sf"/>
</dbReference>
<comment type="catalytic activity">
    <reaction evidence="1 6">
        <text>[protein]-peptidylproline (omega=180) = [protein]-peptidylproline (omega=0)</text>
        <dbReference type="Rhea" id="RHEA:16237"/>
        <dbReference type="Rhea" id="RHEA-COMP:10747"/>
        <dbReference type="Rhea" id="RHEA-COMP:10748"/>
        <dbReference type="ChEBI" id="CHEBI:83833"/>
        <dbReference type="ChEBI" id="CHEBI:83834"/>
        <dbReference type="EC" id="5.2.1.8"/>
    </reaction>
</comment>
<gene>
    <name evidence="8" type="ORF">SAMN04488132_102248</name>
</gene>
<dbReference type="Pfam" id="PF16871">
    <property type="entry name" value="DUF5077"/>
    <property type="match status" value="1"/>
</dbReference>
<dbReference type="InterPro" id="IPR001179">
    <property type="entry name" value="PPIase_FKBP_dom"/>
</dbReference>
<dbReference type="AlphaFoldDB" id="A0A1T4L1N1"/>
<evidence type="ECO:0000256" key="6">
    <source>
        <dbReference type="PROSITE-ProRule" id="PRU00277"/>
    </source>
</evidence>
<name>A0A1T4L1N1_9BACT</name>
<evidence type="ECO:0000256" key="1">
    <source>
        <dbReference type="ARBA" id="ARBA00000971"/>
    </source>
</evidence>
<dbReference type="Pfam" id="PF00254">
    <property type="entry name" value="FKBP_C"/>
    <property type="match status" value="1"/>
</dbReference>
<protein>
    <recommendedName>
        <fullName evidence="3 6">peptidylprolyl isomerase</fullName>
        <ecNumber evidence="3 6">5.2.1.8</ecNumber>
    </recommendedName>
</protein>
<evidence type="ECO:0000256" key="4">
    <source>
        <dbReference type="ARBA" id="ARBA00023110"/>
    </source>
</evidence>
<dbReference type="OrthoDB" id="6014523at2"/>
<evidence type="ECO:0000259" key="7">
    <source>
        <dbReference type="PROSITE" id="PS50059"/>
    </source>
</evidence>
<dbReference type="EC" id="5.2.1.8" evidence="3 6"/>
<evidence type="ECO:0000256" key="2">
    <source>
        <dbReference type="ARBA" id="ARBA00006577"/>
    </source>
</evidence>
<keyword evidence="9" id="KW-1185">Reference proteome</keyword>
<dbReference type="RefSeq" id="WP_078830209.1">
    <property type="nucleotide sequence ID" value="NZ_FUWH01000002.1"/>
</dbReference>
<evidence type="ECO:0000313" key="9">
    <source>
        <dbReference type="Proteomes" id="UP000190888"/>
    </source>
</evidence>
<evidence type="ECO:0000256" key="3">
    <source>
        <dbReference type="ARBA" id="ARBA00013194"/>
    </source>
</evidence>
<dbReference type="Gene3D" id="3.10.50.40">
    <property type="match status" value="1"/>
</dbReference>
<dbReference type="InterPro" id="IPR031712">
    <property type="entry name" value="DUF5077"/>
</dbReference>
<dbReference type="PANTHER" id="PTHR43811">
    <property type="entry name" value="FKBP-TYPE PEPTIDYL-PROLYL CIS-TRANS ISOMERASE FKPA"/>
    <property type="match status" value="1"/>
</dbReference>
<dbReference type="PANTHER" id="PTHR43811:SF19">
    <property type="entry name" value="39 KDA FK506-BINDING NUCLEAR PROTEIN"/>
    <property type="match status" value="1"/>
</dbReference>
<dbReference type="STRING" id="413434.SAMN04488132_102248"/>
<dbReference type="SUPFAM" id="SSF54534">
    <property type="entry name" value="FKBP-like"/>
    <property type="match status" value="1"/>
</dbReference>
<evidence type="ECO:0000313" key="8">
    <source>
        <dbReference type="EMBL" id="SJZ48498.1"/>
    </source>
</evidence>
<accession>A0A1T4L1N1</accession>
<keyword evidence="5 6" id="KW-0413">Isomerase</keyword>
<proteinExistence type="inferred from homology"/>